<dbReference type="EMBL" id="CP021376">
    <property type="protein sequence ID" value="ART79195.1"/>
    <property type="molecule type" value="Genomic_DNA"/>
</dbReference>
<comment type="subunit">
    <text evidence="6 12">Homodimer.</text>
</comment>
<keyword evidence="8 12" id="KW-0963">Cytoplasm</keyword>
<evidence type="ECO:0000256" key="1">
    <source>
        <dbReference type="ARBA" id="ARBA00000868"/>
    </source>
</evidence>
<dbReference type="SUPFAM" id="SSF53271">
    <property type="entry name" value="PRTase-like"/>
    <property type="match status" value="1"/>
</dbReference>
<evidence type="ECO:0000256" key="4">
    <source>
        <dbReference type="ARBA" id="ARBA00004659"/>
    </source>
</evidence>
<comment type="catalytic activity">
    <reaction evidence="1 12">
        <text>AMP + diphosphate = 5-phospho-alpha-D-ribose 1-diphosphate + adenine</text>
        <dbReference type="Rhea" id="RHEA:16609"/>
        <dbReference type="ChEBI" id="CHEBI:16708"/>
        <dbReference type="ChEBI" id="CHEBI:33019"/>
        <dbReference type="ChEBI" id="CHEBI:58017"/>
        <dbReference type="ChEBI" id="CHEBI:456215"/>
        <dbReference type="EC" id="2.4.2.7"/>
    </reaction>
</comment>
<dbReference type="HAMAP" id="MF_00004">
    <property type="entry name" value="Aden_phosphoribosyltr"/>
    <property type="match status" value="1"/>
</dbReference>
<dbReference type="NCBIfam" id="TIGR01090">
    <property type="entry name" value="apt"/>
    <property type="match status" value="1"/>
</dbReference>
<dbReference type="KEGG" id="ocm:CBP12_02730"/>
<proteinExistence type="inferred from homology"/>
<dbReference type="NCBIfam" id="NF002632">
    <property type="entry name" value="PRK02304.1-1"/>
    <property type="match status" value="1"/>
</dbReference>
<comment type="similarity">
    <text evidence="5 12">Belongs to the purine/pyrimidine phosphoribosyltransferase family.</text>
</comment>
<dbReference type="InterPro" id="IPR005764">
    <property type="entry name" value="Ade_phspho_trans"/>
</dbReference>
<dbReference type="FunFam" id="3.40.50.2020:FF:000004">
    <property type="entry name" value="Adenine phosphoribosyltransferase"/>
    <property type="match status" value="1"/>
</dbReference>
<name>A0A1Y0CWE7_9GAMM</name>
<dbReference type="UniPathway" id="UPA00588">
    <property type="reaction ID" value="UER00646"/>
</dbReference>
<dbReference type="CDD" id="cd06223">
    <property type="entry name" value="PRTases_typeI"/>
    <property type="match status" value="1"/>
</dbReference>
<sequence>MKQETLKLIADSITSIADYPQPGVVFRDITSLVENAAAFKASIDALVDLYRDAGINKVLGTEARGFIFGAPVAAALGVGFIMARKPNKLPREVIEVAYDLEYGQDKLQIHIDAIAPGEKVLIIDDLLATGGTVEAAVKLVRRCGGEVQEAAFVIALPALGGLPRLNKLGIRVNSLIQFDGQ</sequence>
<dbReference type="Proteomes" id="UP000243793">
    <property type="component" value="Chromosome"/>
</dbReference>
<dbReference type="GO" id="GO:0005829">
    <property type="term" value="C:cytosol"/>
    <property type="evidence" value="ECO:0007669"/>
    <property type="project" value="TreeGrafter"/>
</dbReference>
<dbReference type="EC" id="2.4.2.7" evidence="7 12"/>
<dbReference type="GO" id="GO:0006166">
    <property type="term" value="P:purine ribonucleoside salvage"/>
    <property type="evidence" value="ECO:0007669"/>
    <property type="project" value="UniProtKB-UniRule"/>
</dbReference>
<evidence type="ECO:0000256" key="8">
    <source>
        <dbReference type="ARBA" id="ARBA00022490"/>
    </source>
</evidence>
<comment type="pathway">
    <text evidence="4 12">Purine metabolism; AMP biosynthesis via salvage pathway; AMP from adenine: step 1/1.</text>
</comment>
<gene>
    <name evidence="12" type="primary">apt</name>
    <name evidence="14" type="ORF">CBP12_02730</name>
</gene>
<evidence type="ECO:0000256" key="7">
    <source>
        <dbReference type="ARBA" id="ARBA00011893"/>
    </source>
</evidence>
<dbReference type="InterPro" id="IPR029057">
    <property type="entry name" value="PRTase-like"/>
</dbReference>
<keyword evidence="11 12" id="KW-0660">Purine salvage</keyword>
<dbReference type="GO" id="GO:0003999">
    <property type="term" value="F:adenine phosphoribosyltransferase activity"/>
    <property type="evidence" value="ECO:0007669"/>
    <property type="project" value="UniProtKB-UniRule"/>
</dbReference>
<dbReference type="NCBIfam" id="NF002634">
    <property type="entry name" value="PRK02304.1-3"/>
    <property type="match status" value="1"/>
</dbReference>
<dbReference type="OrthoDB" id="9803963at2"/>
<dbReference type="InterPro" id="IPR000836">
    <property type="entry name" value="PRTase_dom"/>
</dbReference>
<evidence type="ECO:0000256" key="5">
    <source>
        <dbReference type="ARBA" id="ARBA00008391"/>
    </source>
</evidence>
<dbReference type="RefSeq" id="WP_086962721.1">
    <property type="nucleotide sequence ID" value="NZ_CP021376.1"/>
</dbReference>
<organism evidence="14 15">
    <name type="scientific">Oceanisphaera avium</name>
    <dbReference type="NCBI Taxonomy" id="1903694"/>
    <lineage>
        <taxon>Bacteria</taxon>
        <taxon>Pseudomonadati</taxon>
        <taxon>Pseudomonadota</taxon>
        <taxon>Gammaproteobacteria</taxon>
        <taxon>Aeromonadales</taxon>
        <taxon>Aeromonadaceae</taxon>
        <taxon>Oceanisphaera</taxon>
    </lineage>
</organism>
<evidence type="ECO:0000256" key="11">
    <source>
        <dbReference type="ARBA" id="ARBA00022726"/>
    </source>
</evidence>
<evidence type="ECO:0000259" key="13">
    <source>
        <dbReference type="Pfam" id="PF00156"/>
    </source>
</evidence>
<evidence type="ECO:0000256" key="12">
    <source>
        <dbReference type="HAMAP-Rule" id="MF_00004"/>
    </source>
</evidence>
<keyword evidence="9 12" id="KW-0328">Glycosyltransferase</keyword>
<dbReference type="InterPro" id="IPR050120">
    <property type="entry name" value="Adenine_PRTase"/>
</dbReference>
<dbReference type="AlphaFoldDB" id="A0A1Y0CWE7"/>
<evidence type="ECO:0000256" key="2">
    <source>
        <dbReference type="ARBA" id="ARBA00003968"/>
    </source>
</evidence>
<dbReference type="PANTHER" id="PTHR11776:SF7">
    <property type="entry name" value="PHOSPHORIBOSYLTRANSFERASE DOMAIN-CONTAINING PROTEIN"/>
    <property type="match status" value="1"/>
</dbReference>
<evidence type="ECO:0000256" key="9">
    <source>
        <dbReference type="ARBA" id="ARBA00022676"/>
    </source>
</evidence>
<evidence type="ECO:0000256" key="6">
    <source>
        <dbReference type="ARBA" id="ARBA00011738"/>
    </source>
</evidence>
<evidence type="ECO:0000256" key="10">
    <source>
        <dbReference type="ARBA" id="ARBA00022679"/>
    </source>
</evidence>
<dbReference type="GO" id="GO:0044209">
    <property type="term" value="P:AMP salvage"/>
    <property type="evidence" value="ECO:0007669"/>
    <property type="project" value="UniProtKB-UniRule"/>
</dbReference>
<feature type="domain" description="Phosphoribosyltransferase" evidence="13">
    <location>
        <begin position="30"/>
        <end position="156"/>
    </location>
</feature>
<comment type="function">
    <text evidence="2 12">Catalyzes a salvage reaction resulting in the formation of AMP, that is energically less costly than de novo synthesis.</text>
</comment>
<dbReference type="NCBIfam" id="NF002636">
    <property type="entry name" value="PRK02304.1-5"/>
    <property type="match status" value="1"/>
</dbReference>
<dbReference type="Gene3D" id="3.40.50.2020">
    <property type="match status" value="1"/>
</dbReference>
<evidence type="ECO:0000256" key="3">
    <source>
        <dbReference type="ARBA" id="ARBA00004496"/>
    </source>
</evidence>
<keyword evidence="10 12" id="KW-0808">Transferase</keyword>
<evidence type="ECO:0000313" key="14">
    <source>
        <dbReference type="EMBL" id="ART79195.1"/>
    </source>
</evidence>
<accession>A0A1Y0CWE7</accession>
<reference evidence="15" key="1">
    <citation type="submission" date="2017-05" db="EMBL/GenBank/DDBJ databases">
        <authorList>
            <person name="Sung H."/>
        </authorList>
    </citation>
    <scope>NUCLEOTIDE SEQUENCE [LARGE SCALE GENOMIC DNA]</scope>
    <source>
        <strain evidence="15">AMac2203</strain>
    </source>
</reference>
<comment type="subcellular location">
    <subcellularLocation>
        <location evidence="3 12">Cytoplasm</location>
    </subcellularLocation>
</comment>
<dbReference type="GO" id="GO:0006168">
    <property type="term" value="P:adenine salvage"/>
    <property type="evidence" value="ECO:0007669"/>
    <property type="project" value="InterPro"/>
</dbReference>
<keyword evidence="15" id="KW-1185">Reference proteome</keyword>
<dbReference type="Pfam" id="PF00156">
    <property type="entry name" value="Pribosyltran"/>
    <property type="match status" value="1"/>
</dbReference>
<protein>
    <recommendedName>
        <fullName evidence="7 12">Adenine phosphoribosyltransferase</fullName>
        <shortName evidence="12">APRT</shortName>
        <ecNumber evidence="7 12">2.4.2.7</ecNumber>
    </recommendedName>
</protein>
<evidence type="ECO:0000313" key="15">
    <source>
        <dbReference type="Proteomes" id="UP000243793"/>
    </source>
</evidence>
<dbReference type="PANTHER" id="PTHR11776">
    <property type="entry name" value="ADENINE PHOSPHORIBOSYLTRANSFERASE"/>
    <property type="match status" value="1"/>
</dbReference>